<accession>A0A423PNA3</accession>
<name>A0A423PNA3_9GAMM</name>
<evidence type="ECO:0000313" key="2">
    <source>
        <dbReference type="Proteomes" id="UP000285310"/>
    </source>
</evidence>
<reference evidence="1 2" key="1">
    <citation type="submission" date="2013-10" db="EMBL/GenBank/DDBJ databases">
        <title>Salinisphaera japonica YTM-1 Genome Sequencing.</title>
        <authorList>
            <person name="Lai Q."/>
            <person name="Li C."/>
            <person name="Shao Z."/>
        </authorList>
    </citation>
    <scope>NUCLEOTIDE SEQUENCE [LARGE SCALE GENOMIC DNA]</scope>
    <source>
        <strain evidence="1 2">YTM-1</strain>
    </source>
</reference>
<keyword evidence="2" id="KW-1185">Reference proteome</keyword>
<dbReference type="Proteomes" id="UP000285310">
    <property type="component" value="Unassembled WGS sequence"/>
</dbReference>
<evidence type="ECO:0000313" key="1">
    <source>
        <dbReference type="EMBL" id="ROO27096.1"/>
    </source>
</evidence>
<dbReference type="InterPro" id="IPR036388">
    <property type="entry name" value="WH-like_DNA-bd_sf"/>
</dbReference>
<sequence length="93" mass="10008">MIEDDDTHRLQQALAALQAACPELDPSAVVVLLATREYRATGRDKGINTALLAQQLGFEHAMVYRAATELETRGYISSTPVGGASPALRLMPL</sequence>
<dbReference type="AlphaFoldDB" id="A0A423PNA3"/>
<protein>
    <recommendedName>
        <fullName evidence="3">HTH iclR-type domain-containing protein</fullName>
    </recommendedName>
</protein>
<dbReference type="EMBL" id="AYKG01000030">
    <property type="protein sequence ID" value="ROO27096.1"/>
    <property type="molecule type" value="Genomic_DNA"/>
</dbReference>
<dbReference type="RefSeq" id="WP_123658490.1">
    <property type="nucleotide sequence ID" value="NZ_AYKG01000030.1"/>
</dbReference>
<comment type="caution">
    <text evidence="1">The sequence shown here is derived from an EMBL/GenBank/DDBJ whole genome shotgun (WGS) entry which is preliminary data.</text>
</comment>
<organism evidence="1 2">
    <name type="scientific">Salinisphaera japonica YTM-1</name>
    <dbReference type="NCBI Taxonomy" id="1209778"/>
    <lineage>
        <taxon>Bacteria</taxon>
        <taxon>Pseudomonadati</taxon>
        <taxon>Pseudomonadota</taxon>
        <taxon>Gammaproteobacteria</taxon>
        <taxon>Salinisphaerales</taxon>
        <taxon>Salinisphaeraceae</taxon>
        <taxon>Salinisphaera</taxon>
    </lineage>
</organism>
<evidence type="ECO:0008006" key="3">
    <source>
        <dbReference type="Google" id="ProtNLM"/>
    </source>
</evidence>
<dbReference type="OrthoDB" id="6183720at2"/>
<proteinExistence type="predicted"/>
<dbReference type="InParanoid" id="A0A423PNA3"/>
<dbReference type="Gene3D" id="1.10.10.10">
    <property type="entry name" value="Winged helix-like DNA-binding domain superfamily/Winged helix DNA-binding domain"/>
    <property type="match status" value="1"/>
</dbReference>
<gene>
    <name evidence="1" type="ORF">SAJA_10000</name>
</gene>